<keyword evidence="3" id="KW-0862">Zinc</keyword>
<organism evidence="6 7">
    <name type="scientific">Saprolegnia diclina (strain VS20)</name>
    <dbReference type="NCBI Taxonomy" id="1156394"/>
    <lineage>
        <taxon>Eukaryota</taxon>
        <taxon>Sar</taxon>
        <taxon>Stramenopiles</taxon>
        <taxon>Oomycota</taxon>
        <taxon>Saprolegniomycetes</taxon>
        <taxon>Saprolegniales</taxon>
        <taxon>Saprolegniaceae</taxon>
        <taxon>Saprolegnia</taxon>
    </lineage>
</organism>
<dbReference type="InterPro" id="IPR011011">
    <property type="entry name" value="Znf_FYVE_PHD"/>
</dbReference>
<dbReference type="GO" id="GO:0008270">
    <property type="term" value="F:zinc ion binding"/>
    <property type="evidence" value="ECO:0007669"/>
    <property type="project" value="UniProtKB-KW"/>
</dbReference>
<dbReference type="eggNOG" id="KOG1081">
    <property type="taxonomic scope" value="Eukaryota"/>
</dbReference>
<feature type="region of interest" description="Disordered" evidence="4">
    <location>
        <begin position="139"/>
        <end position="166"/>
    </location>
</feature>
<dbReference type="SMART" id="SM00249">
    <property type="entry name" value="PHD"/>
    <property type="match status" value="2"/>
</dbReference>
<reference evidence="6 7" key="1">
    <citation type="submission" date="2012-04" db="EMBL/GenBank/DDBJ databases">
        <title>The Genome Sequence of Saprolegnia declina VS20.</title>
        <authorList>
            <consortium name="The Broad Institute Genome Sequencing Platform"/>
            <person name="Russ C."/>
            <person name="Nusbaum C."/>
            <person name="Tyler B."/>
            <person name="van West P."/>
            <person name="Dieguez-Uribeondo J."/>
            <person name="de Bruijn I."/>
            <person name="Tripathy S."/>
            <person name="Jiang R."/>
            <person name="Young S.K."/>
            <person name="Zeng Q."/>
            <person name="Gargeya S."/>
            <person name="Fitzgerald M."/>
            <person name="Haas B."/>
            <person name="Abouelleil A."/>
            <person name="Alvarado L."/>
            <person name="Arachchi H.M."/>
            <person name="Berlin A."/>
            <person name="Chapman S.B."/>
            <person name="Goldberg J."/>
            <person name="Griggs A."/>
            <person name="Gujja S."/>
            <person name="Hansen M."/>
            <person name="Howarth C."/>
            <person name="Imamovic A."/>
            <person name="Larimer J."/>
            <person name="McCowen C."/>
            <person name="Montmayeur A."/>
            <person name="Murphy C."/>
            <person name="Neiman D."/>
            <person name="Pearson M."/>
            <person name="Priest M."/>
            <person name="Roberts A."/>
            <person name="Saif S."/>
            <person name="Shea T."/>
            <person name="Sisk P."/>
            <person name="Sykes S."/>
            <person name="Wortman J."/>
            <person name="Nusbaum C."/>
            <person name="Birren B."/>
        </authorList>
    </citation>
    <scope>NUCLEOTIDE SEQUENCE [LARGE SCALE GENOMIC DNA]</scope>
    <source>
        <strain evidence="6 7">VS20</strain>
    </source>
</reference>
<gene>
    <name evidence="6" type="ORF">SDRG_09417</name>
</gene>
<protein>
    <recommendedName>
        <fullName evidence="5">Zinc finger PHD-type domain-containing protein</fullName>
    </recommendedName>
</protein>
<feature type="domain" description="Zinc finger PHD-type" evidence="5">
    <location>
        <begin position="302"/>
        <end position="348"/>
    </location>
</feature>
<dbReference type="Proteomes" id="UP000030762">
    <property type="component" value="Unassembled WGS sequence"/>
</dbReference>
<keyword evidence="7" id="KW-1185">Reference proteome</keyword>
<keyword evidence="2" id="KW-0863">Zinc-finger</keyword>
<dbReference type="EMBL" id="JH767161">
    <property type="protein sequence ID" value="EQC32886.1"/>
    <property type="molecule type" value="Genomic_DNA"/>
</dbReference>
<dbReference type="AlphaFoldDB" id="T0QDS3"/>
<dbReference type="GeneID" id="19950144"/>
<evidence type="ECO:0000256" key="3">
    <source>
        <dbReference type="ARBA" id="ARBA00022833"/>
    </source>
</evidence>
<name>T0QDS3_SAPDV</name>
<evidence type="ECO:0000256" key="1">
    <source>
        <dbReference type="ARBA" id="ARBA00022723"/>
    </source>
</evidence>
<feature type="domain" description="Zinc finger PHD-type" evidence="5">
    <location>
        <begin position="400"/>
        <end position="450"/>
    </location>
</feature>
<feature type="compositionally biased region" description="Basic and acidic residues" evidence="4">
    <location>
        <begin position="139"/>
        <end position="154"/>
    </location>
</feature>
<evidence type="ECO:0000313" key="7">
    <source>
        <dbReference type="Proteomes" id="UP000030762"/>
    </source>
</evidence>
<sequence length="521" mass="56813">MGFRGTLLERRRDAAPGFRAVAAACELVLVIERIAPSEIDASGTVDAKALFQDPATKQLYSIARLADVTLEAGAMFWHADETAVHCFRFDAAFAFAEVERAVASIRRQEQLALLQHSLDAKHYATCASVMTSIIATEDRKEKNATKRVRDEPVRARKKQPRHDATSDNRTFNLQCITQPGSANHARRVCHLCHLAQDRAVFHCPNGDARHTFCATCMQTHFGQNEAAFVSGTVRYHCRLCAHDCSCAACQQPRQLLTCVVCTSKDDVVPHPSVLQNTHGQPLSLCASCLDTLRASQEGSAPFCTLCGGLDETPLRCSTCKREFCDPCQDLMGTLSSEATTKWQCASCVLPSFASVAITPKAKAMGVVLVDPTDALTYTVSYATMLVQREATKVPLISEDSCFCCKDGGVLIECDHVAKHKGAVRCPKVYHPDCLGSAIPDKGLWRCPRHFCFKCSAPTTHCCRFCVAAYCEKHVPRTAVVLGPAPADLPNATYITCRPCIEQLDEAAARGLLPSAFYSATS</sequence>
<dbReference type="SUPFAM" id="SSF57903">
    <property type="entry name" value="FYVE/PHD zinc finger"/>
    <property type="match status" value="2"/>
</dbReference>
<evidence type="ECO:0000256" key="4">
    <source>
        <dbReference type="SAM" id="MobiDB-lite"/>
    </source>
</evidence>
<evidence type="ECO:0000313" key="6">
    <source>
        <dbReference type="EMBL" id="EQC32886.1"/>
    </source>
</evidence>
<dbReference type="VEuPathDB" id="FungiDB:SDRG_09417"/>
<dbReference type="InParanoid" id="T0QDS3"/>
<dbReference type="InterPro" id="IPR013083">
    <property type="entry name" value="Znf_RING/FYVE/PHD"/>
</dbReference>
<dbReference type="RefSeq" id="XP_008613572.1">
    <property type="nucleotide sequence ID" value="XM_008615350.1"/>
</dbReference>
<evidence type="ECO:0000256" key="2">
    <source>
        <dbReference type="ARBA" id="ARBA00022771"/>
    </source>
</evidence>
<dbReference type="Gene3D" id="3.30.40.10">
    <property type="entry name" value="Zinc/RING finger domain, C3HC4 (zinc finger)"/>
    <property type="match status" value="1"/>
</dbReference>
<proteinExistence type="predicted"/>
<dbReference type="OMA" id="YVMCPRC"/>
<dbReference type="STRING" id="1156394.T0QDS3"/>
<keyword evidence="1" id="KW-0479">Metal-binding</keyword>
<accession>T0QDS3</accession>
<dbReference type="InterPro" id="IPR001965">
    <property type="entry name" value="Znf_PHD"/>
</dbReference>
<dbReference type="OrthoDB" id="422362at2759"/>
<dbReference type="CDD" id="cd15568">
    <property type="entry name" value="PHD5_NSD"/>
    <property type="match status" value="1"/>
</dbReference>
<evidence type="ECO:0000259" key="5">
    <source>
        <dbReference type="SMART" id="SM00249"/>
    </source>
</evidence>